<dbReference type="EMBL" id="JBDFQZ010000002">
    <property type="protein sequence ID" value="KAK9750264.1"/>
    <property type="molecule type" value="Genomic_DNA"/>
</dbReference>
<name>A0AAW1MY23_SAPOF</name>
<sequence length="286" mass="32615">MEDKPPKPRFSFLNCWVYDPSFLNVVQQAWDIPVRGSIMYCFFGKLKNTRRALTAMHKRKFSSIKDKVSEAKQQLELCQMKLQTSPISVPLMQEEKDLQKSYIKLRDTELSILRQRAKFDNITQNDSNSSFFYAKIAERQQSQFIGEIVDHHGQLRRGVKEVADAFVEYYTELLGSDQLVAALDAEFISDGGSLTAGDAEGLCRPIQDSEIWNALKSIGQNKSPGPDGFSSGFFINSWHIIREDLCSCIREFFRTSRLIKQANSTLVALIPKKKVVQSVLDFRPIS</sequence>
<dbReference type="Proteomes" id="UP001443914">
    <property type="component" value="Unassembled WGS sequence"/>
</dbReference>
<proteinExistence type="predicted"/>
<organism evidence="1 2">
    <name type="scientific">Saponaria officinalis</name>
    <name type="common">Common soapwort</name>
    <name type="synonym">Lychnis saponaria</name>
    <dbReference type="NCBI Taxonomy" id="3572"/>
    <lineage>
        <taxon>Eukaryota</taxon>
        <taxon>Viridiplantae</taxon>
        <taxon>Streptophyta</taxon>
        <taxon>Embryophyta</taxon>
        <taxon>Tracheophyta</taxon>
        <taxon>Spermatophyta</taxon>
        <taxon>Magnoliopsida</taxon>
        <taxon>eudicotyledons</taxon>
        <taxon>Gunneridae</taxon>
        <taxon>Pentapetalae</taxon>
        <taxon>Caryophyllales</taxon>
        <taxon>Caryophyllaceae</taxon>
        <taxon>Caryophylleae</taxon>
        <taxon>Saponaria</taxon>
    </lineage>
</organism>
<accession>A0AAW1MY23</accession>
<keyword evidence="2" id="KW-1185">Reference proteome</keyword>
<dbReference type="AlphaFoldDB" id="A0AAW1MY23"/>
<protein>
    <recommendedName>
        <fullName evidence="3">Reverse transcriptase</fullName>
    </recommendedName>
</protein>
<evidence type="ECO:0000313" key="1">
    <source>
        <dbReference type="EMBL" id="KAK9750264.1"/>
    </source>
</evidence>
<evidence type="ECO:0008006" key="3">
    <source>
        <dbReference type="Google" id="ProtNLM"/>
    </source>
</evidence>
<comment type="caution">
    <text evidence="1">The sequence shown here is derived from an EMBL/GenBank/DDBJ whole genome shotgun (WGS) entry which is preliminary data.</text>
</comment>
<evidence type="ECO:0000313" key="2">
    <source>
        <dbReference type="Proteomes" id="UP001443914"/>
    </source>
</evidence>
<gene>
    <name evidence="1" type="ORF">RND81_02G182900</name>
</gene>
<reference evidence="1" key="1">
    <citation type="submission" date="2024-03" db="EMBL/GenBank/DDBJ databases">
        <title>WGS assembly of Saponaria officinalis var. Norfolk2.</title>
        <authorList>
            <person name="Jenkins J."/>
            <person name="Shu S."/>
            <person name="Grimwood J."/>
            <person name="Barry K."/>
            <person name="Goodstein D."/>
            <person name="Schmutz J."/>
            <person name="Leebens-Mack J."/>
            <person name="Osbourn A."/>
        </authorList>
    </citation>
    <scope>NUCLEOTIDE SEQUENCE [LARGE SCALE GENOMIC DNA]</scope>
    <source>
        <strain evidence="1">JIC</strain>
    </source>
</reference>